<accession>A0ABP9B874</accession>
<proteinExistence type="predicted"/>
<dbReference type="PANTHER" id="PTHR44591:SF20">
    <property type="entry name" value="PROTEIN PILH"/>
    <property type="match status" value="1"/>
</dbReference>
<name>A0ABP9B874_9GAMM</name>
<dbReference type="PROSITE" id="PS50110">
    <property type="entry name" value="RESPONSE_REGULATORY"/>
    <property type="match status" value="1"/>
</dbReference>
<evidence type="ECO:0000313" key="6">
    <source>
        <dbReference type="Proteomes" id="UP001499959"/>
    </source>
</evidence>
<dbReference type="InterPro" id="IPR050595">
    <property type="entry name" value="Bact_response_regulator"/>
</dbReference>
<dbReference type="EMBL" id="BAABJE010000007">
    <property type="protein sequence ID" value="GAA4791882.1"/>
    <property type="molecule type" value="Genomic_DNA"/>
</dbReference>
<sequence>MLDQGRPRRHPSGRAQRVSIFDSVKRWRDTLRGRDTPAVPAPQPAAIPLPPRPPTPTAEELDALAEAATPEILAEAAVAPPVVDDGYLGPERREKPRPLAKPGTRVLIVDDSTTIVAVLRKMLQQNGYQTLEAYTAEEALELVRDIPPDLIFLDIVLPGMDGFAALRALRREPATKQVPIIMISGNVQATEQFYVQRIGADDFMKKPFSRPEVFARIERLLDEDGVPRRVGMQTATPP</sequence>
<dbReference type="SUPFAM" id="SSF52172">
    <property type="entry name" value="CheY-like"/>
    <property type="match status" value="1"/>
</dbReference>
<dbReference type="PANTHER" id="PTHR44591">
    <property type="entry name" value="STRESS RESPONSE REGULATOR PROTEIN 1"/>
    <property type="match status" value="1"/>
</dbReference>
<reference evidence="6" key="1">
    <citation type="journal article" date="2019" name="Int. J. Syst. Evol. Microbiol.">
        <title>The Global Catalogue of Microorganisms (GCM) 10K type strain sequencing project: providing services to taxonomists for standard genome sequencing and annotation.</title>
        <authorList>
            <consortium name="The Broad Institute Genomics Platform"/>
            <consortium name="The Broad Institute Genome Sequencing Center for Infectious Disease"/>
            <person name="Wu L."/>
            <person name="Ma J."/>
        </authorList>
    </citation>
    <scope>NUCLEOTIDE SEQUENCE [LARGE SCALE GENOMIC DNA]</scope>
    <source>
        <strain evidence="6">JCM 18204</strain>
    </source>
</reference>
<protein>
    <recommendedName>
        <fullName evidence="4">Response regulatory domain-containing protein</fullName>
    </recommendedName>
</protein>
<evidence type="ECO:0000259" key="4">
    <source>
        <dbReference type="PROSITE" id="PS50110"/>
    </source>
</evidence>
<keyword evidence="1 2" id="KW-0597">Phosphoprotein</keyword>
<gene>
    <name evidence="5" type="ORF">GCM10023307_16490</name>
</gene>
<evidence type="ECO:0000256" key="3">
    <source>
        <dbReference type="SAM" id="MobiDB-lite"/>
    </source>
</evidence>
<organism evidence="5 6">
    <name type="scientific">Lysobacter hankyongensis</name>
    <dbReference type="NCBI Taxonomy" id="1176535"/>
    <lineage>
        <taxon>Bacteria</taxon>
        <taxon>Pseudomonadati</taxon>
        <taxon>Pseudomonadota</taxon>
        <taxon>Gammaproteobacteria</taxon>
        <taxon>Lysobacterales</taxon>
        <taxon>Lysobacteraceae</taxon>
        <taxon>Lysobacter</taxon>
    </lineage>
</organism>
<dbReference type="InterPro" id="IPR011006">
    <property type="entry name" value="CheY-like_superfamily"/>
</dbReference>
<feature type="region of interest" description="Disordered" evidence="3">
    <location>
        <begin position="32"/>
        <end position="57"/>
    </location>
</feature>
<dbReference type="Gene3D" id="3.40.50.2300">
    <property type="match status" value="1"/>
</dbReference>
<evidence type="ECO:0000256" key="1">
    <source>
        <dbReference type="ARBA" id="ARBA00022553"/>
    </source>
</evidence>
<dbReference type="Pfam" id="PF00072">
    <property type="entry name" value="Response_reg"/>
    <property type="match status" value="1"/>
</dbReference>
<dbReference type="Proteomes" id="UP001499959">
    <property type="component" value="Unassembled WGS sequence"/>
</dbReference>
<evidence type="ECO:0000313" key="5">
    <source>
        <dbReference type="EMBL" id="GAA4791882.1"/>
    </source>
</evidence>
<evidence type="ECO:0000256" key="2">
    <source>
        <dbReference type="PROSITE-ProRule" id="PRU00169"/>
    </source>
</evidence>
<keyword evidence="6" id="KW-1185">Reference proteome</keyword>
<feature type="domain" description="Response regulatory" evidence="4">
    <location>
        <begin position="105"/>
        <end position="221"/>
    </location>
</feature>
<dbReference type="SMART" id="SM00448">
    <property type="entry name" value="REC"/>
    <property type="match status" value="1"/>
</dbReference>
<dbReference type="InterPro" id="IPR001789">
    <property type="entry name" value="Sig_transdc_resp-reg_receiver"/>
</dbReference>
<comment type="caution">
    <text evidence="5">The sequence shown here is derived from an EMBL/GenBank/DDBJ whole genome shotgun (WGS) entry which is preliminary data.</text>
</comment>
<feature type="modified residue" description="4-aspartylphosphate" evidence="2">
    <location>
        <position position="154"/>
    </location>
</feature>
<feature type="compositionally biased region" description="Pro residues" evidence="3">
    <location>
        <begin position="39"/>
        <end position="56"/>
    </location>
</feature>